<protein>
    <recommendedName>
        <fullName evidence="2">DUF5658 domain-containing protein</fullName>
    </recommendedName>
</protein>
<keyword evidence="1" id="KW-0812">Transmembrane</keyword>
<evidence type="ECO:0000256" key="1">
    <source>
        <dbReference type="SAM" id="Phobius"/>
    </source>
</evidence>
<name>A0A1H6R1X8_9EURY</name>
<keyword evidence="4" id="KW-1185">Reference proteome</keyword>
<dbReference type="Proteomes" id="UP000198888">
    <property type="component" value="Unassembled WGS sequence"/>
</dbReference>
<accession>A0A1H6R1X8</accession>
<feature type="domain" description="DUF5658" evidence="2">
    <location>
        <begin position="13"/>
        <end position="102"/>
    </location>
</feature>
<keyword evidence="1" id="KW-1133">Transmembrane helix</keyword>
<proteinExistence type="predicted"/>
<dbReference type="OrthoDB" id="270892at2157"/>
<gene>
    <name evidence="3" type="ORF">SAMN05444271_101232</name>
</gene>
<dbReference type="InterPro" id="IPR043717">
    <property type="entry name" value="DUF5658"/>
</dbReference>
<evidence type="ECO:0000259" key="2">
    <source>
        <dbReference type="Pfam" id="PF18902"/>
    </source>
</evidence>
<dbReference type="KEGG" id="hae:halTADL_1733"/>
<dbReference type="RefSeq" id="WP_089670730.1">
    <property type="nucleotide sequence ID" value="NZ_CP024845.1"/>
</dbReference>
<dbReference type="EMBL" id="FNYR01000001">
    <property type="protein sequence ID" value="SEI49821.1"/>
    <property type="molecule type" value="Genomic_DNA"/>
</dbReference>
<reference evidence="3 4" key="1">
    <citation type="submission" date="2016-10" db="EMBL/GenBank/DDBJ databases">
        <authorList>
            <person name="de Groot N.N."/>
        </authorList>
    </citation>
    <scope>NUCLEOTIDE SEQUENCE [LARGE SCALE GENOMIC DNA]</scope>
    <source>
        <strain evidence="3 4">DSM 22187</strain>
    </source>
</reference>
<keyword evidence="1" id="KW-0472">Membrane</keyword>
<dbReference type="GeneID" id="35002519"/>
<evidence type="ECO:0000313" key="4">
    <source>
        <dbReference type="Proteomes" id="UP000198888"/>
    </source>
</evidence>
<dbReference type="STRING" id="1073996.SAMN05444271_101232"/>
<feature type="transmembrane region" description="Helical" evidence="1">
    <location>
        <begin position="53"/>
        <end position="71"/>
    </location>
</feature>
<sequence>MDVSTAELQWWVVAVLLYGVGDYVTTVLAVRRADIVEANPAVTALLSDQPGPVGFGLLKCGALVVCFLGFLSISASPIAVGVPVGIAFLGGAVTLSNTVMIVRTDPEPTVD</sequence>
<dbReference type="AlphaFoldDB" id="A0A1H6R1X8"/>
<feature type="transmembrane region" description="Helical" evidence="1">
    <location>
        <begin position="78"/>
        <end position="102"/>
    </location>
</feature>
<accession>A0A2H4Q289</accession>
<organism evidence="3 4">
    <name type="scientific">Halohasta litchfieldiae</name>
    <dbReference type="NCBI Taxonomy" id="1073996"/>
    <lineage>
        <taxon>Archaea</taxon>
        <taxon>Methanobacteriati</taxon>
        <taxon>Methanobacteriota</taxon>
        <taxon>Stenosarchaea group</taxon>
        <taxon>Halobacteria</taxon>
        <taxon>Halobacteriales</taxon>
        <taxon>Haloferacaceae</taxon>
        <taxon>Halohasta</taxon>
    </lineage>
</organism>
<evidence type="ECO:0000313" key="3">
    <source>
        <dbReference type="EMBL" id="SEI49821.1"/>
    </source>
</evidence>
<dbReference type="Pfam" id="PF18902">
    <property type="entry name" value="DUF5658"/>
    <property type="match status" value="1"/>
</dbReference>